<proteinExistence type="predicted"/>
<feature type="coiled-coil region" evidence="1">
    <location>
        <begin position="322"/>
        <end position="356"/>
    </location>
</feature>
<feature type="coiled-coil region" evidence="1">
    <location>
        <begin position="227"/>
        <end position="254"/>
    </location>
</feature>
<feature type="region of interest" description="Disordered" evidence="2">
    <location>
        <begin position="1"/>
        <end position="120"/>
    </location>
</feature>
<organism evidence="4 5">
    <name type="scientific">Canna indica</name>
    <name type="common">Indian-shot</name>
    <dbReference type="NCBI Taxonomy" id="4628"/>
    <lineage>
        <taxon>Eukaryota</taxon>
        <taxon>Viridiplantae</taxon>
        <taxon>Streptophyta</taxon>
        <taxon>Embryophyta</taxon>
        <taxon>Tracheophyta</taxon>
        <taxon>Spermatophyta</taxon>
        <taxon>Magnoliopsida</taxon>
        <taxon>Liliopsida</taxon>
        <taxon>Zingiberales</taxon>
        <taxon>Cannaceae</taxon>
        <taxon>Canna</taxon>
    </lineage>
</organism>
<evidence type="ECO:0000256" key="2">
    <source>
        <dbReference type="SAM" id="MobiDB-lite"/>
    </source>
</evidence>
<dbReference type="EMBL" id="CP136893">
    <property type="protein sequence ID" value="WOL03858.1"/>
    <property type="molecule type" value="Genomic_DNA"/>
</dbReference>
<feature type="region of interest" description="Disordered" evidence="2">
    <location>
        <begin position="151"/>
        <end position="193"/>
    </location>
</feature>
<feature type="transmembrane region" description="Helical" evidence="3">
    <location>
        <begin position="363"/>
        <end position="384"/>
    </location>
</feature>
<keyword evidence="3" id="KW-0812">Transmembrane</keyword>
<evidence type="ECO:0000313" key="5">
    <source>
        <dbReference type="Proteomes" id="UP001327560"/>
    </source>
</evidence>
<feature type="compositionally biased region" description="Polar residues" evidence="2">
    <location>
        <begin position="168"/>
        <end position="184"/>
    </location>
</feature>
<reference evidence="4 5" key="1">
    <citation type="submission" date="2023-10" db="EMBL/GenBank/DDBJ databases">
        <title>Chromosome-scale genome assembly provides insights into flower coloration mechanisms of Canna indica.</title>
        <authorList>
            <person name="Li C."/>
        </authorList>
    </citation>
    <scope>NUCLEOTIDE SEQUENCE [LARGE SCALE GENOMIC DNA]</scope>
    <source>
        <tissue evidence="4">Flower</tissue>
    </source>
</reference>
<dbReference type="PANTHER" id="PTHR35490">
    <property type="entry name" value="BACTERIOPHAGE N4 ADSORPTION B PROTEIN"/>
    <property type="match status" value="1"/>
</dbReference>
<protein>
    <submittedName>
        <fullName evidence="4">Uncharacterized protein</fullName>
    </submittedName>
</protein>
<sequence>MAGRPPPPSRNLSAKNSIPRPSISPALYAIPESTPLLDSPSSFPPASPYIINHKRRGPRLLKSLLRNDASGSRQTPAAVEEKGETAAGNGVKPVTNDVHDSEIDGERKSVASTGGHGEPDSVVVEQLEGKLEDTHVDGQLVGKEELVKSYSVNTERDSDTEDFFDPQDSLSTPSNSELDRSNGSARWKPSTPSGEYFDAFDEISSDGTSRAYNGNIEEELREMRLNFVMEIERCKQAEEAIENLQNQWQLLSRHLSLVGLKLPALTTSIGEVEDQSNVDPAEELCQQIVVSRFVTDAIGRASSCAEVEIEMEPLIESKNFEIARLQDRLQYYEAANREMSQRNQEEIELVRQHRNKRKRRQKLYWCSIGVVVTLGVAALAWSHLPAFTRSSTSQSDAIKSHRE</sequence>
<keyword evidence="1" id="KW-0175">Coiled coil</keyword>
<evidence type="ECO:0000313" key="4">
    <source>
        <dbReference type="EMBL" id="WOL03858.1"/>
    </source>
</evidence>
<keyword evidence="5" id="KW-1185">Reference proteome</keyword>
<name>A0AAQ3K840_9LILI</name>
<dbReference type="AlphaFoldDB" id="A0AAQ3K840"/>
<evidence type="ECO:0000256" key="3">
    <source>
        <dbReference type="SAM" id="Phobius"/>
    </source>
</evidence>
<dbReference type="Proteomes" id="UP001327560">
    <property type="component" value="Chromosome 4"/>
</dbReference>
<dbReference type="PANTHER" id="PTHR35490:SF2">
    <property type="entry name" value="BACTERIOPHAGE N4 ADSORPTION B PROTEIN"/>
    <property type="match status" value="1"/>
</dbReference>
<keyword evidence="3" id="KW-0472">Membrane</keyword>
<keyword evidence="3" id="KW-1133">Transmembrane helix</keyword>
<evidence type="ECO:0000256" key="1">
    <source>
        <dbReference type="SAM" id="Coils"/>
    </source>
</evidence>
<feature type="compositionally biased region" description="Basic and acidic residues" evidence="2">
    <location>
        <begin position="97"/>
        <end position="109"/>
    </location>
</feature>
<gene>
    <name evidence="4" type="ORF">Cni_G12578</name>
</gene>
<accession>A0AAQ3K840</accession>